<organism evidence="3 4">
    <name type="scientific">Bradyrhizobium aeschynomenes</name>
    <dbReference type="NCBI Taxonomy" id="2734909"/>
    <lineage>
        <taxon>Bacteria</taxon>
        <taxon>Pseudomonadati</taxon>
        <taxon>Pseudomonadota</taxon>
        <taxon>Alphaproteobacteria</taxon>
        <taxon>Hyphomicrobiales</taxon>
        <taxon>Nitrobacteraceae</taxon>
        <taxon>Bradyrhizobium</taxon>
    </lineage>
</organism>
<sequence>MDREFLIDLFAGFGPVTIRRMFSGFGISADGINFALALRSGLYLRADEASFGKFEAAGSKPFSYETRARTMTVRSYWQVPAHLFDDTDDFAVWAREAFAAAQRAALSKRTRTKRGASRSRPTAGEAKLGATKKAAKKAKPAKTRKAAKSVGKAAATGRKTRSAAASRTR</sequence>
<keyword evidence="4" id="KW-1185">Reference proteome</keyword>
<dbReference type="RefSeq" id="WP_172109811.1">
    <property type="nucleotide sequence ID" value="NZ_JABFDN010000001.1"/>
</dbReference>
<evidence type="ECO:0000259" key="2">
    <source>
        <dbReference type="Pfam" id="PF04993"/>
    </source>
</evidence>
<evidence type="ECO:0000313" key="3">
    <source>
        <dbReference type="EMBL" id="NPU64182.1"/>
    </source>
</evidence>
<dbReference type="Gene3D" id="3.30.1460.30">
    <property type="entry name" value="YgaC/TfoX-N like chaperone"/>
    <property type="match status" value="1"/>
</dbReference>
<dbReference type="PANTHER" id="PTHR36121:SF1">
    <property type="entry name" value="PROTEIN SXY"/>
    <property type="match status" value="1"/>
</dbReference>
<protein>
    <submittedName>
        <fullName evidence="3">TfoX/Sxy family protein</fullName>
    </submittedName>
</protein>
<dbReference type="PANTHER" id="PTHR36121">
    <property type="entry name" value="PROTEIN SXY"/>
    <property type="match status" value="1"/>
</dbReference>
<dbReference type="EMBL" id="JABFDN010000001">
    <property type="protein sequence ID" value="NPU64182.1"/>
    <property type="molecule type" value="Genomic_DNA"/>
</dbReference>
<accession>A0ABX2CA85</accession>
<dbReference type="SUPFAM" id="SSF159894">
    <property type="entry name" value="YgaC/TfoX-N like"/>
    <property type="match status" value="1"/>
</dbReference>
<evidence type="ECO:0000313" key="4">
    <source>
        <dbReference type="Proteomes" id="UP000886476"/>
    </source>
</evidence>
<dbReference type="InterPro" id="IPR007076">
    <property type="entry name" value="TfoX_N"/>
</dbReference>
<dbReference type="Pfam" id="PF04993">
    <property type="entry name" value="TfoX_N"/>
    <property type="match status" value="1"/>
</dbReference>
<feature type="region of interest" description="Disordered" evidence="1">
    <location>
        <begin position="109"/>
        <end position="169"/>
    </location>
</feature>
<dbReference type="InterPro" id="IPR047525">
    <property type="entry name" value="TfoX-like"/>
</dbReference>
<feature type="compositionally biased region" description="Basic residues" evidence="1">
    <location>
        <begin position="133"/>
        <end position="147"/>
    </location>
</feature>
<feature type="domain" description="TfoX N-terminal" evidence="2">
    <location>
        <begin position="8"/>
        <end position="101"/>
    </location>
</feature>
<reference evidence="3" key="1">
    <citation type="submission" date="2020-05" db="EMBL/GenBank/DDBJ databases">
        <title>Nod-independent and nitrogen-fixing Bradyrhizobium aeschynomene sp. nov. isolated from nodules of Aeschynomene indica.</title>
        <authorList>
            <person name="Zhang Z."/>
        </authorList>
    </citation>
    <scope>NUCLEOTIDE SEQUENCE</scope>
    <source>
        <strain evidence="3">83012</strain>
    </source>
</reference>
<feature type="compositionally biased region" description="Low complexity" evidence="1">
    <location>
        <begin position="152"/>
        <end position="169"/>
    </location>
</feature>
<proteinExistence type="predicted"/>
<feature type="compositionally biased region" description="Low complexity" evidence="1">
    <location>
        <begin position="122"/>
        <end position="132"/>
    </location>
</feature>
<name>A0ABX2CA85_9BRAD</name>
<gene>
    <name evidence="3" type="ORF">HL667_04160</name>
</gene>
<comment type="caution">
    <text evidence="3">The sequence shown here is derived from an EMBL/GenBank/DDBJ whole genome shotgun (WGS) entry which is preliminary data.</text>
</comment>
<evidence type="ECO:0000256" key="1">
    <source>
        <dbReference type="SAM" id="MobiDB-lite"/>
    </source>
</evidence>
<dbReference type="Proteomes" id="UP000886476">
    <property type="component" value="Unassembled WGS sequence"/>
</dbReference>